<dbReference type="EMBL" id="CP089391">
    <property type="protein sequence ID" value="WBL81453.1"/>
    <property type="molecule type" value="Genomic_DNA"/>
</dbReference>
<evidence type="ECO:0000313" key="1">
    <source>
        <dbReference type="EMBL" id="WBL81453.1"/>
    </source>
</evidence>
<gene>
    <name evidence="1" type="ORF">I3J27_13885</name>
</gene>
<dbReference type="RefSeq" id="WP_270170083.1">
    <property type="nucleotide sequence ID" value="NZ_CP089391.1"/>
</dbReference>
<keyword evidence="1" id="KW-0808">Transferase</keyword>
<evidence type="ECO:0000313" key="2">
    <source>
        <dbReference type="Proteomes" id="UP001179614"/>
    </source>
</evidence>
<dbReference type="Gene3D" id="3.40.50.150">
    <property type="entry name" value="Vaccinia Virus protein VP39"/>
    <property type="match status" value="1"/>
</dbReference>
<sequence>MASELLIDPKRAHHYKVEVKLADRLRNSSRAERKHLYSSVYEELFREVPYHPLLELKSQRAVKRAELQELFETLRPFLDRDTVYAEVGAGDCALTMLVAPHVRKAYAIDVSETVTRGAGAPNLEVVLSDGISIPIKATLIFSNQLMEHLHPEDACDQLANVFAALEPGGKYFCITPNRMNGPHDVSGGIDEVARGFHLREYTNRELASLLRSAGFARVQAFVRIRKFQTTLPLGVVIALETVVSCLPRSLGRRVSNLPILRRTLGIQLIATRR</sequence>
<dbReference type="Pfam" id="PF13489">
    <property type="entry name" value="Methyltransf_23"/>
    <property type="match status" value="1"/>
</dbReference>
<protein>
    <submittedName>
        <fullName evidence="1">Class I SAM-dependent methyltransferase</fullName>
    </submittedName>
</protein>
<dbReference type="CDD" id="cd02440">
    <property type="entry name" value="AdoMet_MTases"/>
    <property type="match status" value="1"/>
</dbReference>
<dbReference type="InterPro" id="IPR029063">
    <property type="entry name" value="SAM-dependent_MTases_sf"/>
</dbReference>
<reference evidence="1" key="1">
    <citation type="submission" date="2021-12" db="EMBL/GenBank/DDBJ databases">
        <title>Bradyrhizobium xenonodulans sp. nov.</title>
        <authorList>
            <person name="Claassens R."/>
            <person name="Venter S.N."/>
            <person name="Beukes C.W."/>
            <person name="Stepkowski T."/>
            <person name="Steenkamp E.T."/>
        </authorList>
    </citation>
    <scope>NUCLEOTIDE SEQUENCE</scope>
    <source>
        <strain evidence="1">14AB</strain>
    </source>
</reference>
<keyword evidence="1" id="KW-0489">Methyltransferase</keyword>
<dbReference type="GO" id="GO:0008168">
    <property type="term" value="F:methyltransferase activity"/>
    <property type="evidence" value="ECO:0007669"/>
    <property type="project" value="UniProtKB-KW"/>
</dbReference>
<dbReference type="Proteomes" id="UP001179614">
    <property type="component" value="Chromosome"/>
</dbReference>
<name>A0ABY7MVA6_9BRAD</name>
<proteinExistence type="predicted"/>
<organism evidence="1 2">
    <name type="scientific">Bradyrhizobium xenonodulans</name>
    <dbReference type="NCBI Taxonomy" id="2736875"/>
    <lineage>
        <taxon>Bacteria</taxon>
        <taxon>Pseudomonadati</taxon>
        <taxon>Pseudomonadota</taxon>
        <taxon>Alphaproteobacteria</taxon>
        <taxon>Hyphomicrobiales</taxon>
        <taxon>Nitrobacteraceae</taxon>
        <taxon>Bradyrhizobium</taxon>
    </lineage>
</organism>
<keyword evidence="2" id="KW-1185">Reference proteome</keyword>
<dbReference type="GO" id="GO:0032259">
    <property type="term" value="P:methylation"/>
    <property type="evidence" value="ECO:0007669"/>
    <property type="project" value="UniProtKB-KW"/>
</dbReference>
<accession>A0ABY7MVA6</accession>
<dbReference type="SUPFAM" id="SSF53335">
    <property type="entry name" value="S-adenosyl-L-methionine-dependent methyltransferases"/>
    <property type="match status" value="1"/>
</dbReference>